<organism evidence="11 12">
    <name type="scientific">Thraustotheca clavata</name>
    <dbReference type="NCBI Taxonomy" id="74557"/>
    <lineage>
        <taxon>Eukaryota</taxon>
        <taxon>Sar</taxon>
        <taxon>Stramenopiles</taxon>
        <taxon>Oomycota</taxon>
        <taxon>Saprolegniomycetes</taxon>
        <taxon>Saprolegniales</taxon>
        <taxon>Achlyaceae</taxon>
        <taxon>Thraustotheca</taxon>
    </lineage>
</organism>
<dbReference type="InterPro" id="IPR036691">
    <property type="entry name" value="Endo/exonu/phosph_ase_sf"/>
</dbReference>
<dbReference type="PROSITE" id="PS50294">
    <property type="entry name" value="WD_REPEATS_REGION"/>
    <property type="match status" value="2"/>
</dbReference>
<dbReference type="GO" id="GO:0008270">
    <property type="term" value="F:zinc ion binding"/>
    <property type="evidence" value="ECO:0007669"/>
    <property type="project" value="UniProtKB-KW"/>
</dbReference>
<dbReference type="SUPFAM" id="SSF50978">
    <property type="entry name" value="WD40 repeat-like"/>
    <property type="match status" value="1"/>
</dbReference>
<evidence type="ECO:0000259" key="10">
    <source>
        <dbReference type="SMART" id="SM00128"/>
    </source>
</evidence>
<keyword evidence="8" id="KW-0175">Coiled coil</keyword>
<evidence type="ECO:0000256" key="4">
    <source>
        <dbReference type="ARBA" id="ARBA00022771"/>
    </source>
</evidence>
<dbReference type="Gene3D" id="2.130.10.10">
    <property type="entry name" value="YVTN repeat-like/Quinoprotein amine dehydrogenase"/>
    <property type="match status" value="1"/>
</dbReference>
<keyword evidence="12" id="KW-1185">Reference proteome</keyword>
<dbReference type="GO" id="GO:0061700">
    <property type="term" value="C:GATOR2 complex"/>
    <property type="evidence" value="ECO:0007669"/>
    <property type="project" value="TreeGrafter"/>
</dbReference>
<dbReference type="GO" id="GO:1904263">
    <property type="term" value="P:positive regulation of TORC1 signaling"/>
    <property type="evidence" value="ECO:0007669"/>
    <property type="project" value="TreeGrafter"/>
</dbReference>
<dbReference type="Pfam" id="PF22669">
    <property type="entry name" value="Exo_endo_phos2"/>
    <property type="match status" value="2"/>
</dbReference>
<dbReference type="InterPro" id="IPR001680">
    <property type="entry name" value="WD40_rpt"/>
</dbReference>
<feature type="transmembrane region" description="Helical" evidence="9">
    <location>
        <begin position="1200"/>
        <end position="1220"/>
    </location>
</feature>
<dbReference type="EMBL" id="JNBS01000543">
    <property type="protein sequence ID" value="OQS04840.1"/>
    <property type="molecule type" value="Genomic_DNA"/>
</dbReference>
<evidence type="ECO:0000256" key="6">
    <source>
        <dbReference type="PROSITE-ProRule" id="PRU00221"/>
    </source>
</evidence>
<feature type="transmembrane region" description="Helical" evidence="9">
    <location>
        <begin position="1043"/>
        <end position="1063"/>
    </location>
</feature>
<dbReference type="SMART" id="SM00320">
    <property type="entry name" value="WD40"/>
    <property type="match status" value="6"/>
</dbReference>
<evidence type="ECO:0000256" key="5">
    <source>
        <dbReference type="ARBA" id="ARBA00022833"/>
    </source>
</evidence>
<dbReference type="GO" id="GO:0005774">
    <property type="term" value="C:vacuolar membrane"/>
    <property type="evidence" value="ECO:0007669"/>
    <property type="project" value="TreeGrafter"/>
</dbReference>
<dbReference type="PRINTS" id="PR00320">
    <property type="entry name" value="GPROTEINBRPT"/>
</dbReference>
<dbReference type="Gene3D" id="1.20.1070.10">
    <property type="entry name" value="Rhodopsin 7-helix transmembrane proteins"/>
    <property type="match status" value="1"/>
</dbReference>
<feature type="repeat" description="TPR" evidence="7">
    <location>
        <begin position="974"/>
        <end position="1007"/>
    </location>
</feature>
<dbReference type="PANTHER" id="PTHR46200">
    <property type="entry name" value="GATOR COMPLEX PROTEIN WDR24"/>
    <property type="match status" value="1"/>
</dbReference>
<dbReference type="InterPro" id="IPR015943">
    <property type="entry name" value="WD40/YVTN_repeat-like_dom_sf"/>
</dbReference>
<keyword evidence="4" id="KW-0863">Zinc-finger</keyword>
<dbReference type="SMART" id="SM00128">
    <property type="entry name" value="IPPc"/>
    <property type="match status" value="1"/>
</dbReference>
<reference evidence="11 12" key="1">
    <citation type="journal article" date="2014" name="Genome Biol. Evol.">
        <title>The secreted proteins of Achlya hypogyna and Thraustotheca clavata identify the ancestral oomycete secretome and reveal gene acquisitions by horizontal gene transfer.</title>
        <authorList>
            <person name="Misner I."/>
            <person name="Blouin N."/>
            <person name="Leonard G."/>
            <person name="Richards T.A."/>
            <person name="Lane C.E."/>
        </authorList>
    </citation>
    <scope>NUCLEOTIDE SEQUENCE [LARGE SCALE GENOMIC DNA]</scope>
    <source>
        <strain evidence="11 12">ATCC 34112</strain>
    </source>
</reference>
<dbReference type="PANTHER" id="PTHR46200:SF1">
    <property type="entry name" value="GATOR COMPLEX PROTEIN WDR24"/>
    <property type="match status" value="1"/>
</dbReference>
<evidence type="ECO:0000256" key="9">
    <source>
        <dbReference type="SAM" id="Phobius"/>
    </source>
</evidence>
<dbReference type="InterPro" id="IPR000300">
    <property type="entry name" value="IPPc"/>
</dbReference>
<feature type="coiled-coil region" evidence="8">
    <location>
        <begin position="874"/>
        <end position="901"/>
    </location>
</feature>
<dbReference type="InterPro" id="IPR019775">
    <property type="entry name" value="WD40_repeat_CS"/>
</dbReference>
<dbReference type="InterPro" id="IPR037590">
    <property type="entry name" value="WDR24"/>
</dbReference>
<feature type="repeat" description="WD" evidence="6">
    <location>
        <begin position="94"/>
        <end position="136"/>
    </location>
</feature>
<keyword evidence="9" id="KW-0812">Transmembrane</keyword>
<evidence type="ECO:0000256" key="8">
    <source>
        <dbReference type="SAM" id="Coils"/>
    </source>
</evidence>
<keyword evidence="1 6" id="KW-0853">WD repeat</keyword>
<feature type="domain" description="Inositol polyphosphate-related phosphatase" evidence="10">
    <location>
        <begin position="1339"/>
        <end position="1743"/>
    </location>
</feature>
<accession>A0A1W0A463</accession>
<evidence type="ECO:0000313" key="12">
    <source>
        <dbReference type="Proteomes" id="UP000243217"/>
    </source>
</evidence>
<feature type="repeat" description="WD" evidence="6">
    <location>
        <begin position="184"/>
        <end position="218"/>
    </location>
</feature>
<dbReference type="PROSITE" id="PS00678">
    <property type="entry name" value="WD_REPEATS_1"/>
    <property type="match status" value="1"/>
</dbReference>
<dbReference type="Pfam" id="PF05462">
    <property type="entry name" value="Dicty_CAR"/>
    <property type="match status" value="1"/>
</dbReference>
<gene>
    <name evidence="11" type="ORF">THRCLA_02957</name>
</gene>
<keyword evidence="9" id="KW-1133">Transmembrane helix</keyword>
<keyword evidence="2" id="KW-0479">Metal-binding</keyword>
<dbReference type="Proteomes" id="UP000243217">
    <property type="component" value="Unassembled WGS sequence"/>
</dbReference>
<dbReference type="OrthoDB" id="60955at2759"/>
<keyword evidence="9" id="KW-0472">Membrane</keyword>
<evidence type="ECO:0000256" key="2">
    <source>
        <dbReference type="ARBA" id="ARBA00022723"/>
    </source>
</evidence>
<keyword evidence="7" id="KW-0802">TPR repeat</keyword>
<comment type="caution">
    <text evidence="11">The sequence shown here is derived from an EMBL/GenBank/DDBJ whole genome shotgun (WGS) entry which is preliminary data.</text>
</comment>
<dbReference type="InterPro" id="IPR036322">
    <property type="entry name" value="WD40_repeat_dom_sf"/>
</dbReference>
<dbReference type="InterPro" id="IPR019734">
    <property type="entry name" value="TPR_rpt"/>
</dbReference>
<dbReference type="GO" id="GO:0046856">
    <property type="term" value="P:phosphatidylinositol dephosphorylation"/>
    <property type="evidence" value="ECO:0007669"/>
    <property type="project" value="InterPro"/>
</dbReference>
<dbReference type="SUPFAM" id="SSF81321">
    <property type="entry name" value="Family A G protein-coupled receptor-like"/>
    <property type="match status" value="1"/>
</dbReference>
<sequence>MTPNSVRASMEFAGPLNALIAVGGRDVLKIVALESNGFVEKRNLRSSKANLNFSTNDIRWHPQSDYLLATASTNGYIVIWDIQRDSAKVHKRDFKAHDRAVNRICWHPTNTNILLSASQDGLVKCWDLRQSKIKVATTFQQQKSESVRDVKYSPFGETKFAAAFENGTVEIWDPAYPKKPEVTFTAHQGHILSIDWHPLEPSVIATGSRDRSVKIWDLYDVNKPKQTIALIANAGRVQWRPNCPDHIATSSSITDSSINVWDTQRPFVPLASMNGHADVVTDFQWFDTPLNASLTPVNDLTENLGCGYWQHMLACSKDKTLKLHALSYGIKPHQSMHTIALAMNISGQIVSSHDHIDRSCAALKIHEYDQNEIFSATDTTLSMQASNQAQLNRQLQYGRFGSKPSFNSALSASRLQFRSSKKPMASFSLPNLSTFSMDNLPAVDLTPQAVVSVVNFQSMTTADELRAHLLQETRKPTFSKYPQLFGFNEQVFRFLAQEYKIFGTMPFQDMCAYNAYVASCAGCGQMKKTWLILQLLYEKRTKRPATNRIAASTIPQTTPLAGEESINEANDETSALLQQLDLINPQAVHGAEFYSYEENSHSHKESISDTTSSHGNSVDVSRLQDTLLKEVLEYYTEAGDVQACTTIAAVMGKVTNIDTLMRKGWLQQVYMHYIGEQKFWIKLNIFARIDLLHQLQLYTVANYLVKNCPDTAIRQMNMKATTIYTSCSKCSKPIESIAIKKQAIVPGAQYPFCTCRAVTTCSICERPASGLFVWCPVCAHGGHLSHMEEWFATQQVCPTGSLVSLSWFMSKRQEIAAMLAALQSKKDAEAQARATKSQEDRDHTRSLLKVISLESEFFDEMIAFDDECRRQCDRNDLLQTIHELEAEYQAAKYRFSEEKDKRKKHELLENAKHHRDKAIAKARGQLNELGFSATSPESQLAVSKKPSLTTEQVKEMITTIRRLWREKQSMDDLRVAYLEIGKLLRKLGEEKKAIDYITKAVEPNDKVFNSKIEMTDDQKDALKRVEQKRRTAFGAMDAEQKAAINWTVGVTSVLSVLGCLWVIGRYWTRVRDGEFVDYSTKLVVMLSAIDFMVAFVKLPENTLANYVILCNIQAFIIDCGNMQSWLCTSCLAYNLYRWCVKRDSNEILASRNKWYIMIFTIPPIGMSVWHWTSGAYGSADFYCWLSSETSQGRLAKMQHFFPLLITCAAFNALVIGVVWYNTSHWAKRNISNEASSSYSKVQKQFILFLSCAVLFLIPSIVFRGLQAQNESVPHFWLAFLSQLTVNLLGFANAVLYGGAFHDCPIAYITHRLCGVQLPCDQQDISSDSYELSLTEYELQRTMIFASTFNCGEGNVPKNLDDWIPFGHDVYIIGLQECLLLEGFRAAILYHLECQGFPRKQRSFTAYTREIGSRNTALGYHVYRLSFKSSHYLQGFIAIIVYVATENVENKVFEMHNDAPAKVNTGHSLVVSRASNKGAVGFMFRYYNSTFAVVNCHLAADSKISKLDKRNLDTSHVLNEMVLSKMHTGYDFPIMAHHTIVMGDLNYRLTYKKASAQQILDTIASSIVQMKSTASLESSHRHFDRHLSISSSGYSLLQSPHPKPKYVLQELEHNISTPSTVATVPRESAWLGLIQHDELRVCMEQSKIFHNFEEALITFVPTYRRKRGTVATYEENSQEVEALYSIKAGNAERVPSYTDRILYHSLPDLKGRLVPLWYESTEQITVSDHKPVSCLFEVYVERGGGSNKKTPSQCTVVLSQIEITWMCGDTDNEREGANALIKDEHAKTEKSSMSAKSWSTESGIVNQEELEARIVFPLPCEDEQLHSRMLEEMAGRLKTQDTSVLSNTKTITIRRLLLKGISQCTRTYPRPNMHVALNIGKLDKSVGQCVISLSQAYSRCCKSVQFSATLSVGGRRTGDITGVVSLSIK</sequence>
<dbReference type="STRING" id="74557.A0A1W0A463"/>
<dbReference type="PROSITE" id="PS50005">
    <property type="entry name" value="TPR"/>
    <property type="match status" value="1"/>
</dbReference>
<keyword evidence="5" id="KW-0862">Zinc</keyword>
<dbReference type="PROSITE" id="PS50082">
    <property type="entry name" value="WD_REPEATS_2"/>
    <property type="match status" value="2"/>
</dbReference>
<evidence type="ECO:0000256" key="7">
    <source>
        <dbReference type="PROSITE-ProRule" id="PRU00339"/>
    </source>
</evidence>
<proteinExistence type="predicted"/>
<dbReference type="InterPro" id="IPR020472">
    <property type="entry name" value="WD40_PAC1"/>
</dbReference>
<dbReference type="CDD" id="cd16693">
    <property type="entry name" value="mRING-H2-C3H3C2_WDR24"/>
    <property type="match status" value="1"/>
</dbReference>
<dbReference type="Gene3D" id="3.60.10.10">
    <property type="entry name" value="Endonuclease/exonuclease/phosphatase"/>
    <property type="match status" value="1"/>
</dbReference>
<feature type="transmembrane region" description="Helical" evidence="9">
    <location>
        <begin position="1245"/>
        <end position="1265"/>
    </location>
</feature>
<dbReference type="GO" id="GO:0016791">
    <property type="term" value="F:phosphatase activity"/>
    <property type="evidence" value="ECO:0007669"/>
    <property type="project" value="InterPro"/>
</dbReference>
<dbReference type="GO" id="GO:0016239">
    <property type="term" value="P:positive regulation of macroautophagy"/>
    <property type="evidence" value="ECO:0007669"/>
    <property type="project" value="TreeGrafter"/>
</dbReference>
<evidence type="ECO:0000313" key="11">
    <source>
        <dbReference type="EMBL" id="OQS04840.1"/>
    </source>
</evidence>
<dbReference type="Pfam" id="PF00400">
    <property type="entry name" value="WD40"/>
    <property type="match status" value="3"/>
</dbReference>
<dbReference type="SUPFAM" id="SSF56219">
    <property type="entry name" value="DNase I-like"/>
    <property type="match status" value="1"/>
</dbReference>
<protein>
    <recommendedName>
        <fullName evidence="10">Inositol polyphosphate-related phosphatase domain-containing protein</fullName>
    </recommendedName>
</protein>
<evidence type="ECO:0000256" key="3">
    <source>
        <dbReference type="ARBA" id="ARBA00022737"/>
    </source>
</evidence>
<name>A0A1W0A463_9STRA</name>
<keyword evidence="3" id="KW-0677">Repeat</keyword>
<dbReference type="GO" id="GO:0005829">
    <property type="term" value="C:cytosol"/>
    <property type="evidence" value="ECO:0007669"/>
    <property type="project" value="TreeGrafter"/>
</dbReference>
<evidence type="ECO:0000256" key="1">
    <source>
        <dbReference type="ARBA" id="ARBA00022574"/>
    </source>
</evidence>